<comment type="caution">
    <text evidence="3">The sequence shown here is derived from an EMBL/GenBank/DDBJ whole genome shotgun (WGS) entry which is preliminary data.</text>
</comment>
<evidence type="ECO:0000259" key="2">
    <source>
        <dbReference type="Pfam" id="PF03703"/>
    </source>
</evidence>
<feature type="transmembrane region" description="Helical" evidence="1">
    <location>
        <begin position="21"/>
        <end position="48"/>
    </location>
</feature>
<protein>
    <submittedName>
        <fullName evidence="3">Membrane protein YdbT with pleckstrin-like domain</fullName>
    </submittedName>
</protein>
<dbReference type="InterPro" id="IPR005182">
    <property type="entry name" value="YdbS-like_PH"/>
</dbReference>
<evidence type="ECO:0000313" key="3">
    <source>
        <dbReference type="EMBL" id="MDR6892593.1"/>
    </source>
</evidence>
<dbReference type="PANTHER" id="PTHR37938">
    <property type="entry name" value="BLL0215 PROTEIN"/>
    <property type="match status" value="1"/>
</dbReference>
<dbReference type="Proteomes" id="UP001247307">
    <property type="component" value="Unassembled WGS sequence"/>
</dbReference>
<keyword evidence="1" id="KW-0472">Membrane</keyword>
<accession>A0AAE3YEY6</accession>
<organism evidence="3 4">
    <name type="scientific">Falsarthrobacter nasiphocae</name>
    <dbReference type="NCBI Taxonomy" id="189863"/>
    <lineage>
        <taxon>Bacteria</taxon>
        <taxon>Bacillati</taxon>
        <taxon>Actinomycetota</taxon>
        <taxon>Actinomycetes</taxon>
        <taxon>Micrococcales</taxon>
        <taxon>Micrococcaceae</taxon>
        <taxon>Falsarthrobacter</taxon>
    </lineage>
</organism>
<proteinExistence type="predicted"/>
<dbReference type="AlphaFoldDB" id="A0AAE3YEY6"/>
<dbReference type="Pfam" id="PF03703">
    <property type="entry name" value="bPH_2"/>
    <property type="match status" value="1"/>
</dbReference>
<keyword evidence="1" id="KW-1133">Transmembrane helix</keyword>
<gene>
    <name evidence="3" type="ORF">J2S35_001533</name>
</gene>
<feature type="domain" description="YdbS-like PH" evidence="2">
    <location>
        <begin position="85"/>
        <end position="158"/>
    </location>
</feature>
<dbReference type="PANTHER" id="PTHR37938:SF1">
    <property type="entry name" value="BLL0215 PROTEIN"/>
    <property type="match status" value="1"/>
</dbReference>
<dbReference type="RefSeq" id="WP_309851852.1">
    <property type="nucleotide sequence ID" value="NZ_BAAAIU010000020.1"/>
</dbReference>
<feature type="transmembrane region" description="Helical" evidence="1">
    <location>
        <begin position="60"/>
        <end position="79"/>
    </location>
</feature>
<sequence>MRLTLAEGERVILRERPSARTLIGPLARVFLGAVAVGAVASLVMPALAAAGRGVGPELELAMRSVAVLAGLWFLDVLGFRRVRHWMTTAYVLTDERLIVRRGLGGAREDSVPLPAIYRVDIRQRLLQRTGDTGTLRFLVAQGSEFALHDVPHVAAFRAEVIDAVSKSQQRHWHRPLAEQQFGQSERGYA</sequence>
<evidence type="ECO:0000313" key="4">
    <source>
        <dbReference type="Proteomes" id="UP001247307"/>
    </source>
</evidence>
<keyword evidence="4" id="KW-1185">Reference proteome</keyword>
<dbReference type="EMBL" id="JAVDUI010000001">
    <property type="protein sequence ID" value="MDR6892593.1"/>
    <property type="molecule type" value="Genomic_DNA"/>
</dbReference>
<reference evidence="3" key="1">
    <citation type="submission" date="2023-07" db="EMBL/GenBank/DDBJ databases">
        <title>Sequencing the genomes of 1000 actinobacteria strains.</title>
        <authorList>
            <person name="Klenk H.-P."/>
        </authorList>
    </citation>
    <scope>NUCLEOTIDE SEQUENCE</scope>
    <source>
        <strain evidence="3">DSM 13988</strain>
    </source>
</reference>
<name>A0AAE3YEY6_9MICC</name>
<keyword evidence="1" id="KW-0812">Transmembrane</keyword>
<evidence type="ECO:0000256" key="1">
    <source>
        <dbReference type="SAM" id="Phobius"/>
    </source>
</evidence>